<dbReference type="InterPro" id="IPR035238">
    <property type="entry name" value="DUF5345"/>
</dbReference>
<comment type="caution">
    <text evidence="2">The sequence shown here is derived from an EMBL/GenBank/DDBJ whole genome shotgun (WGS) entry which is preliminary data.</text>
</comment>
<dbReference type="EMBL" id="WBOT01000006">
    <property type="protein sequence ID" value="KAB2331009.1"/>
    <property type="molecule type" value="Genomic_DNA"/>
</dbReference>
<evidence type="ECO:0000313" key="3">
    <source>
        <dbReference type="Proteomes" id="UP000441354"/>
    </source>
</evidence>
<dbReference type="AlphaFoldDB" id="A0A7V7RJH8"/>
<sequence length="111" mass="13113">MEENHNRQDEELNRIEEELVRGLSGLDNSVEEENRGLDWFERYTAHQIQHIKKKQHRDNWRFAFIGLSVLFFVLFTLYSSPKIFILIQIAVFLLILIYGAFSSSLKRGGQL</sequence>
<dbReference type="RefSeq" id="WP_151575389.1">
    <property type="nucleotide sequence ID" value="NZ_WBOT01000006.1"/>
</dbReference>
<dbReference type="Proteomes" id="UP000441354">
    <property type="component" value="Unassembled WGS sequence"/>
</dbReference>
<keyword evidence="3" id="KW-1185">Reference proteome</keyword>
<accession>A0A7V7RJH8</accession>
<evidence type="ECO:0000256" key="1">
    <source>
        <dbReference type="SAM" id="Phobius"/>
    </source>
</evidence>
<protein>
    <submittedName>
        <fullName evidence="2">Uncharacterized protein</fullName>
    </submittedName>
</protein>
<dbReference type="Pfam" id="PF17280">
    <property type="entry name" value="DUF5345"/>
    <property type="match status" value="1"/>
</dbReference>
<organism evidence="2 3">
    <name type="scientific">Bacillus mesophilum</name>
    <dbReference type="NCBI Taxonomy" id="1071718"/>
    <lineage>
        <taxon>Bacteria</taxon>
        <taxon>Bacillati</taxon>
        <taxon>Bacillota</taxon>
        <taxon>Bacilli</taxon>
        <taxon>Bacillales</taxon>
        <taxon>Bacillaceae</taxon>
        <taxon>Bacillus</taxon>
    </lineage>
</organism>
<proteinExistence type="predicted"/>
<reference evidence="2 3" key="1">
    <citation type="journal article" date="2014" name="Arch. Microbiol.">
        <title>Bacillus mesophilum sp. nov., strain IITR-54T, a novel 4-chlorobiphenyl dechlorinating bacterium.</title>
        <authorList>
            <person name="Manickam N."/>
            <person name="Singh N.K."/>
            <person name="Bajaj A."/>
            <person name="Kumar R.M."/>
            <person name="Kaur G."/>
            <person name="Kaur N."/>
            <person name="Bala M."/>
            <person name="Kumar A."/>
            <person name="Mayilraj S."/>
        </authorList>
    </citation>
    <scope>NUCLEOTIDE SEQUENCE [LARGE SCALE GENOMIC DNA]</scope>
    <source>
        <strain evidence="2 3">IITR-54</strain>
    </source>
</reference>
<feature type="transmembrane region" description="Helical" evidence="1">
    <location>
        <begin position="83"/>
        <end position="101"/>
    </location>
</feature>
<feature type="transmembrane region" description="Helical" evidence="1">
    <location>
        <begin position="60"/>
        <end position="77"/>
    </location>
</feature>
<keyword evidence="1" id="KW-0812">Transmembrane</keyword>
<dbReference type="OrthoDB" id="9886739at2"/>
<keyword evidence="1" id="KW-0472">Membrane</keyword>
<keyword evidence="1" id="KW-1133">Transmembrane helix</keyword>
<name>A0A7V7RJH8_9BACI</name>
<evidence type="ECO:0000313" key="2">
    <source>
        <dbReference type="EMBL" id="KAB2331009.1"/>
    </source>
</evidence>
<gene>
    <name evidence="2" type="ORF">F7732_17520</name>
</gene>